<feature type="compositionally biased region" description="Polar residues" evidence="5">
    <location>
        <begin position="1"/>
        <end position="14"/>
    </location>
</feature>
<evidence type="ECO:0000256" key="2">
    <source>
        <dbReference type="ARBA" id="ARBA00022737"/>
    </source>
</evidence>
<evidence type="ECO:0000256" key="1">
    <source>
        <dbReference type="ARBA" id="ARBA00006446"/>
    </source>
</evidence>
<name>A0A8J2VGA9_9RHOB</name>
<keyword evidence="3 4" id="KW-0129">CBS domain</keyword>
<evidence type="ECO:0000256" key="3">
    <source>
        <dbReference type="ARBA" id="ARBA00023122"/>
    </source>
</evidence>
<evidence type="ECO:0000313" key="7">
    <source>
        <dbReference type="EMBL" id="GGE29213.1"/>
    </source>
</evidence>
<dbReference type="PANTHER" id="PTHR22777">
    <property type="entry name" value="HEMOLYSIN-RELATED"/>
    <property type="match status" value="1"/>
</dbReference>
<dbReference type="InterPro" id="IPR036318">
    <property type="entry name" value="FAD-bd_PCMH-like_sf"/>
</dbReference>
<dbReference type="GO" id="GO:0050660">
    <property type="term" value="F:flavin adenine dinucleotide binding"/>
    <property type="evidence" value="ECO:0007669"/>
    <property type="project" value="InterPro"/>
</dbReference>
<dbReference type="SMART" id="SM01091">
    <property type="entry name" value="CorC_HlyC"/>
    <property type="match status" value="1"/>
</dbReference>
<evidence type="ECO:0000256" key="5">
    <source>
        <dbReference type="SAM" id="MobiDB-lite"/>
    </source>
</evidence>
<dbReference type="InterPro" id="IPR000644">
    <property type="entry name" value="CBS_dom"/>
</dbReference>
<dbReference type="Proteomes" id="UP000602745">
    <property type="component" value="Unassembled WGS sequence"/>
</dbReference>
<dbReference type="InterPro" id="IPR046342">
    <property type="entry name" value="CBS_dom_sf"/>
</dbReference>
<dbReference type="SUPFAM" id="SSF56176">
    <property type="entry name" value="FAD-binding/transporter-associated domain-like"/>
    <property type="match status" value="1"/>
</dbReference>
<dbReference type="EMBL" id="BMCP01000001">
    <property type="protein sequence ID" value="GGE29213.1"/>
    <property type="molecule type" value="Genomic_DNA"/>
</dbReference>
<dbReference type="SMART" id="SM00116">
    <property type="entry name" value="CBS"/>
    <property type="match status" value="2"/>
</dbReference>
<dbReference type="PANTHER" id="PTHR22777:SF27">
    <property type="entry name" value="MAGNESIUM AND COBALT EFFLUX PROTEIN CORC"/>
    <property type="match status" value="1"/>
</dbReference>
<dbReference type="GO" id="GO:0005886">
    <property type="term" value="C:plasma membrane"/>
    <property type="evidence" value="ECO:0007669"/>
    <property type="project" value="TreeGrafter"/>
</dbReference>
<feature type="domain" description="CBS" evidence="6">
    <location>
        <begin position="166"/>
        <end position="226"/>
    </location>
</feature>
<dbReference type="FunFam" id="3.10.580.10:FF:000002">
    <property type="entry name" value="Magnesium/cobalt efflux protein CorC"/>
    <property type="match status" value="1"/>
</dbReference>
<dbReference type="Gene3D" id="3.10.580.10">
    <property type="entry name" value="CBS-domain"/>
    <property type="match status" value="1"/>
</dbReference>
<dbReference type="Pfam" id="PF03471">
    <property type="entry name" value="CorC_HlyC"/>
    <property type="match status" value="1"/>
</dbReference>
<dbReference type="SUPFAM" id="SSF54631">
    <property type="entry name" value="CBS-domain pair"/>
    <property type="match status" value="1"/>
</dbReference>
<keyword evidence="2" id="KW-0677">Repeat</keyword>
<dbReference type="Gene3D" id="3.30.465.10">
    <property type="match status" value="1"/>
</dbReference>
<dbReference type="CDD" id="cd04590">
    <property type="entry name" value="CBS_pair_CorC_HlyC_assoc"/>
    <property type="match status" value="1"/>
</dbReference>
<dbReference type="AlphaFoldDB" id="A0A8J2VGA9"/>
<feature type="region of interest" description="Disordered" evidence="5">
    <location>
        <begin position="1"/>
        <end position="20"/>
    </location>
</feature>
<gene>
    <name evidence="7" type="ORF">GCM10007276_02980</name>
</gene>
<comment type="similarity">
    <text evidence="1">Belongs to the UPF0053 family. Hemolysin C subfamily.</text>
</comment>
<keyword evidence="8" id="KW-1185">Reference proteome</keyword>
<evidence type="ECO:0000256" key="4">
    <source>
        <dbReference type="PROSITE-ProRule" id="PRU00703"/>
    </source>
</evidence>
<dbReference type="InterPro" id="IPR005170">
    <property type="entry name" value="Transptr-assoc_dom"/>
</dbReference>
<feature type="domain" description="CBS" evidence="6">
    <location>
        <begin position="81"/>
        <end position="141"/>
    </location>
</feature>
<protein>
    <submittedName>
        <fullName evidence="7">Hemolysin</fullName>
    </submittedName>
</protein>
<sequence>MSTDDSSRSNTVSASPAGRSNGLIDRLRTLLGLKPSASTIREDLEDALTGAQVLTPDFTPEERAMLKNVLGLRGLRVDDVMVPRPDIISVPSASSIGEVLDIFRSAEHSRLPVYGETLDEPLGIVHIKDLLAHMTAQAVVEADAGARGSYDFTKVDLSQILNDLDIVRQVLYVPPSMPAIDLLAQMQATRVHMALVIDEYGGTDGLVTIEDLVEMVVGDIEDEHDEDAVVMIQPVGDGFIADARVALEEVEAMLGIDFKEEDAADDVDTLGGLLVTLAGRVPVRGEIVSGPSELEFEVLDADPRRIKRVRIVRRVEPIDAMEARSRGQGRASKDNGAEYRAEL</sequence>
<dbReference type="Pfam" id="PF00571">
    <property type="entry name" value="CBS"/>
    <property type="match status" value="2"/>
</dbReference>
<organism evidence="7 8">
    <name type="scientific">Agaricicola taiwanensis</name>
    <dbReference type="NCBI Taxonomy" id="591372"/>
    <lineage>
        <taxon>Bacteria</taxon>
        <taxon>Pseudomonadati</taxon>
        <taxon>Pseudomonadota</taxon>
        <taxon>Alphaproteobacteria</taxon>
        <taxon>Rhodobacterales</taxon>
        <taxon>Paracoccaceae</taxon>
        <taxon>Agaricicola</taxon>
    </lineage>
</organism>
<reference evidence="7" key="1">
    <citation type="journal article" date="2014" name="Int. J. Syst. Evol. Microbiol.">
        <title>Complete genome sequence of Corynebacterium casei LMG S-19264T (=DSM 44701T), isolated from a smear-ripened cheese.</title>
        <authorList>
            <consortium name="US DOE Joint Genome Institute (JGI-PGF)"/>
            <person name="Walter F."/>
            <person name="Albersmeier A."/>
            <person name="Kalinowski J."/>
            <person name="Ruckert C."/>
        </authorList>
    </citation>
    <scope>NUCLEOTIDE SEQUENCE</scope>
    <source>
        <strain evidence="7">CCM 7684</strain>
    </source>
</reference>
<dbReference type="InterPro" id="IPR044751">
    <property type="entry name" value="Ion_transp-like_CBS"/>
</dbReference>
<proteinExistence type="inferred from homology"/>
<evidence type="ECO:0000313" key="8">
    <source>
        <dbReference type="Proteomes" id="UP000602745"/>
    </source>
</evidence>
<reference evidence="7" key="2">
    <citation type="submission" date="2020-09" db="EMBL/GenBank/DDBJ databases">
        <authorList>
            <person name="Sun Q."/>
            <person name="Sedlacek I."/>
        </authorList>
    </citation>
    <scope>NUCLEOTIDE SEQUENCE</scope>
    <source>
        <strain evidence="7">CCM 7684</strain>
    </source>
</reference>
<evidence type="ECO:0000259" key="6">
    <source>
        <dbReference type="PROSITE" id="PS51371"/>
    </source>
</evidence>
<dbReference type="PROSITE" id="PS51371">
    <property type="entry name" value="CBS"/>
    <property type="match status" value="2"/>
</dbReference>
<comment type="caution">
    <text evidence="7">The sequence shown here is derived from an EMBL/GenBank/DDBJ whole genome shotgun (WGS) entry which is preliminary data.</text>
</comment>
<dbReference type="RefSeq" id="WP_188407936.1">
    <property type="nucleotide sequence ID" value="NZ_BMCP01000001.1"/>
</dbReference>
<dbReference type="InterPro" id="IPR016169">
    <property type="entry name" value="FAD-bd_PCMH_sub2"/>
</dbReference>
<feature type="region of interest" description="Disordered" evidence="5">
    <location>
        <begin position="322"/>
        <end position="343"/>
    </location>
</feature>
<accession>A0A8J2VGA9</accession>